<organism evidence="2 3">
    <name type="scientific">Priestia taiwanensis</name>
    <dbReference type="NCBI Taxonomy" id="1347902"/>
    <lineage>
        <taxon>Bacteria</taxon>
        <taxon>Bacillati</taxon>
        <taxon>Bacillota</taxon>
        <taxon>Bacilli</taxon>
        <taxon>Bacillales</taxon>
        <taxon>Bacillaceae</taxon>
        <taxon>Priestia</taxon>
    </lineage>
</organism>
<reference evidence="2" key="1">
    <citation type="journal article" date="2014" name="Int. J. Syst. Evol. Microbiol.">
        <title>Complete genome sequence of Corynebacterium casei LMG S-19264T (=DSM 44701T), isolated from a smear-ripened cheese.</title>
        <authorList>
            <consortium name="US DOE Joint Genome Institute (JGI-PGF)"/>
            <person name="Walter F."/>
            <person name="Albersmeier A."/>
            <person name="Kalinowski J."/>
            <person name="Ruckert C."/>
        </authorList>
    </citation>
    <scope>NUCLEOTIDE SEQUENCE</scope>
    <source>
        <strain evidence="2">CGMCC 1.12698</strain>
    </source>
</reference>
<accession>A0A917AQX7</accession>
<dbReference type="EMBL" id="BMFK01000001">
    <property type="protein sequence ID" value="GGE67670.1"/>
    <property type="molecule type" value="Genomic_DNA"/>
</dbReference>
<dbReference type="Proteomes" id="UP000605259">
    <property type="component" value="Unassembled WGS sequence"/>
</dbReference>
<dbReference type="AlphaFoldDB" id="A0A917AQX7"/>
<dbReference type="InterPro" id="IPR011528">
    <property type="entry name" value="NERD"/>
</dbReference>
<evidence type="ECO:0000313" key="2">
    <source>
        <dbReference type="EMBL" id="GGE67670.1"/>
    </source>
</evidence>
<dbReference type="Pfam" id="PF08378">
    <property type="entry name" value="NERD"/>
    <property type="match status" value="1"/>
</dbReference>
<evidence type="ECO:0000259" key="1">
    <source>
        <dbReference type="PROSITE" id="PS50965"/>
    </source>
</evidence>
<dbReference type="PROSITE" id="PS50965">
    <property type="entry name" value="NERD"/>
    <property type="match status" value="1"/>
</dbReference>
<evidence type="ECO:0000313" key="3">
    <source>
        <dbReference type="Proteomes" id="UP000605259"/>
    </source>
</evidence>
<gene>
    <name evidence="2" type="ORF">GCM10007140_17180</name>
</gene>
<dbReference type="RefSeq" id="WP_188387952.1">
    <property type="nucleotide sequence ID" value="NZ_BMFK01000001.1"/>
</dbReference>
<protein>
    <recommendedName>
        <fullName evidence="1">NERD domain-containing protein</fullName>
    </recommendedName>
</protein>
<comment type="caution">
    <text evidence="2">The sequence shown here is derived from an EMBL/GenBank/DDBJ whole genome shotgun (WGS) entry which is preliminary data.</text>
</comment>
<name>A0A917AQX7_9BACI</name>
<keyword evidence="3" id="KW-1185">Reference proteome</keyword>
<sequence>MHVFGEMMMNVLVFMGGIWILYSIAKQAHVTGWFIGNKVTNHLLRLDKRKYKLLQDVMLSSGNGDVHCMDAIIVSPYGIFLLGQQRVYGTISGYEDGEVWQVKGEKQKHEIPNPLFVNNERIKAMQKLLRRYPFIPYISIVTFDDKVKIRNMNVHSPHTHVIRANQLLRTIYQYRKIVLSTSEMNEICMRLASSHINHQKIC</sequence>
<feature type="domain" description="NERD" evidence="1">
    <location>
        <begin position="31"/>
        <end position="148"/>
    </location>
</feature>
<reference evidence="2" key="2">
    <citation type="submission" date="2020-09" db="EMBL/GenBank/DDBJ databases">
        <authorList>
            <person name="Sun Q."/>
            <person name="Zhou Y."/>
        </authorList>
    </citation>
    <scope>NUCLEOTIDE SEQUENCE</scope>
    <source>
        <strain evidence="2">CGMCC 1.12698</strain>
    </source>
</reference>
<proteinExistence type="predicted"/>